<keyword evidence="2" id="KW-1185">Reference proteome</keyword>
<evidence type="ECO:0000313" key="2">
    <source>
        <dbReference type="Proteomes" id="UP000324222"/>
    </source>
</evidence>
<dbReference type="EMBL" id="VSRR010148352">
    <property type="protein sequence ID" value="MPD05915.1"/>
    <property type="molecule type" value="Genomic_DNA"/>
</dbReference>
<dbReference type="AlphaFoldDB" id="A0A5B7KMJ1"/>
<dbReference type="OrthoDB" id="6373593at2759"/>
<evidence type="ECO:0000313" key="1">
    <source>
        <dbReference type="EMBL" id="MPD05915.1"/>
    </source>
</evidence>
<sequence length="52" mass="5653">MERGATAILVDIDGLVAAQEELFEEVAAQDLLKRPVVVLFPAQATKLQSIIM</sequence>
<proteinExistence type="predicted"/>
<dbReference type="Gene3D" id="3.50.30.30">
    <property type="match status" value="1"/>
</dbReference>
<comment type="caution">
    <text evidence="1">The sequence shown here is derived from an EMBL/GenBank/DDBJ whole genome shotgun (WGS) entry which is preliminary data.</text>
</comment>
<dbReference type="Proteomes" id="UP000324222">
    <property type="component" value="Unassembled WGS sequence"/>
</dbReference>
<organism evidence="1 2">
    <name type="scientific">Portunus trituberculatus</name>
    <name type="common">Swimming crab</name>
    <name type="synonym">Neptunus trituberculatus</name>
    <dbReference type="NCBI Taxonomy" id="210409"/>
    <lineage>
        <taxon>Eukaryota</taxon>
        <taxon>Metazoa</taxon>
        <taxon>Ecdysozoa</taxon>
        <taxon>Arthropoda</taxon>
        <taxon>Crustacea</taxon>
        <taxon>Multicrustacea</taxon>
        <taxon>Malacostraca</taxon>
        <taxon>Eumalacostraca</taxon>
        <taxon>Eucarida</taxon>
        <taxon>Decapoda</taxon>
        <taxon>Pleocyemata</taxon>
        <taxon>Brachyura</taxon>
        <taxon>Eubrachyura</taxon>
        <taxon>Portunoidea</taxon>
        <taxon>Portunidae</taxon>
        <taxon>Portuninae</taxon>
        <taxon>Portunus</taxon>
    </lineage>
</organism>
<gene>
    <name evidence="1" type="ORF">E2C01_101687</name>
</gene>
<reference evidence="1 2" key="1">
    <citation type="submission" date="2019-05" db="EMBL/GenBank/DDBJ databases">
        <title>Another draft genome of Portunus trituberculatus and its Hox gene families provides insights of decapod evolution.</title>
        <authorList>
            <person name="Jeong J.-H."/>
            <person name="Song I."/>
            <person name="Kim S."/>
            <person name="Choi T."/>
            <person name="Kim D."/>
            <person name="Ryu S."/>
            <person name="Kim W."/>
        </authorList>
    </citation>
    <scope>NUCLEOTIDE SEQUENCE [LARGE SCALE GENOMIC DNA]</scope>
    <source>
        <tissue evidence="1">Muscle</tissue>
    </source>
</reference>
<name>A0A5B7KMJ1_PORTR</name>
<accession>A0A5B7KMJ1</accession>
<protein>
    <submittedName>
        <fullName evidence="1">Uncharacterized protein</fullName>
    </submittedName>
</protein>